<proteinExistence type="predicted"/>
<dbReference type="GO" id="GO:0006974">
    <property type="term" value="P:DNA damage response"/>
    <property type="evidence" value="ECO:0007669"/>
    <property type="project" value="TreeGrafter"/>
</dbReference>
<evidence type="ECO:0000313" key="1">
    <source>
        <dbReference type="EMBL" id="QGQ99066.1"/>
    </source>
</evidence>
<reference evidence="2" key="1">
    <citation type="submission" date="2018-11" db="EMBL/GenBank/DDBJ databases">
        <title>Complete genome sequence of Paenibacillus sp. ML311-T8.</title>
        <authorList>
            <person name="Nam Y.-D."/>
            <person name="Kang J."/>
            <person name="Chung W.-H."/>
            <person name="Park Y.S."/>
        </authorList>
    </citation>
    <scope>NUCLEOTIDE SEQUENCE [LARGE SCALE GENOMIC DNA]</scope>
    <source>
        <strain evidence="2">ML311-T8</strain>
    </source>
</reference>
<protein>
    <submittedName>
        <fullName evidence="1">DUF541 domain-containing protein</fullName>
    </submittedName>
</protein>
<dbReference type="PANTHER" id="PTHR34387:SF1">
    <property type="entry name" value="PERIPLASMIC IMMUNOGENIC PROTEIN"/>
    <property type="match status" value="1"/>
</dbReference>
<dbReference type="InterPro" id="IPR052022">
    <property type="entry name" value="26kDa_periplasmic_antigen"/>
</dbReference>
<organism evidence="1 2">
    <name type="scientific">Paenibacillus psychroresistens</name>
    <dbReference type="NCBI Taxonomy" id="1778678"/>
    <lineage>
        <taxon>Bacteria</taxon>
        <taxon>Bacillati</taxon>
        <taxon>Bacillota</taxon>
        <taxon>Bacilli</taxon>
        <taxon>Bacillales</taxon>
        <taxon>Paenibacillaceae</taxon>
        <taxon>Paenibacillus</taxon>
    </lineage>
</organism>
<evidence type="ECO:0000313" key="2">
    <source>
        <dbReference type="Proteomes" id="UP000426246"/>
    </source>
</evidence>
<keyword evidence="2" id="KW-1185">Reference proteome</keyword>
<dbReference type="OrthoDB" id="1682722at2"/>
<accession>A0A6B8RUU7</accession>
<gene>
    <name evidence="1" type="ORF">EHS13_31405</name>
</gene>
<name>A0A6B8RUU7_9BACL</name>
<dbReference type="KEGG" id="ppsc:EHS13_31405"/>
<dbReference type="Pfam" id="PF04402">
    <property type="entry name" value="SIMPL"/>
    <property type="match status" value="1"/>
</dbReference>
<dbReference type="RefSeq" id="WP_155704173.1">
    <property type="nucleotide sequence ID" value="NZ_CP034235.1"/>
</dbReference>
<dbReference type="EMBL" id="CP034235">
    <property type="protein sequence ID" value="QGQ99066.1"/>
    <property type="molecule type" value="Genomic_DNA"/>
</dbReference>
<dbReference type="Gene3D" id="3.30.70.2970">
    <property type="entry name" value="Protein of unknown function (DUF541), domain 2"/>
    <property type="match status" value="1"/>
</dbReference>
<dbReference type="Proteomes" id="UP000426246">
    <property type="component" value="Chromosome"/>
</dbReference>
<dbReference type="PANTHER" id="PTHR34387">
    <property type="entry name" value="SLR1258 PROTEIN"/>
    <property type="match status" value="1"/>
</dbReference>
<dbReference type="Gene3D" id="3.30.110.170">
    <property type="entry name" value="Protein of unknown function (DUF541), domain 1"/>
    <property type="match status" value="1"/>
</dbReference>
<sequence length="261" mass="28224">MKLNLQSRIFVGFTAVLLVLVVVFSVSYLSTPRPVLAAEEMKAPDAKALETHTINVVGEGKISVTPDVAYLSIGLSTKAATAKEAQSKNAEGFINVQKVLFDTYKLDKKDVVTSGFQVQPNYTYTKNDEPKITSYSANQTIQITYRDLAKIGILLDDLSAAGVNQMNGIQFDTEKRQEYEIQAIDNAMSNAALKAKAIAKNAGKELKGVINVVQGGASAMPININRGMMDTMKLASSESIATSISAGELKIITTITVQYEF</sequence>
<dbReference type="InterPro" id="IPR007497">
    <property type="entry name" value="SIMPL/DUF541"/>
</dbReference>
<dbReference type="AlphaFoldDB" id="A0A6B8RUU7"/>